<keyword evidence="3" id="KW-1185">Reference proteome</keyword>
<proteinExistence type="predicted"/>
<dbReference type="EMBL" id="KZ308159">
    <property type="protein sequence ID" value="KAG8223404.1"/>
    <property type="molecule type" value="Genomic_DNA"/>
</dbReference>
<accession>A0A8K0JW28</accession>
<feature type="non-terminal residue" evidence="2">
    <location>
        <position position="1"/>
    </location>
</feature>
<protein>
    <submittedName>
        <fullName evidence="2">Uncharacterized protein</fullName>
    </submittedName>
</protein>
<dbReference type="Proteomes" id="UP000792457">
    <property type="component" value="Unassembled WGS sequence"/>
</dbReference>
<reference evidence="2" key="2">
    <citation type="submission" date="2017-10" db="EMBL/GenBank/DDBJ databases">
        <title>Ladona fulva Genome sequencing and assembly.</title>
        <authorList>
            <person name="Murali S."/>
            <person name="Richards S."/>
            <person name="Bandaranaike D."/>
            <person name="Bellair M."/>
            <person name="Blankenburg K."/>
            <person name="Chao H."/>
            <person name="Dinh H."/>
            <person name="Doddapaneni H."/>
            <person name="Dugan-Rocha S."/>
            <person name="Elkadiri S."/>
            <person name="Gnanaolivu R."/>
            <person name="Hernandez B."/>
            <person name="Skinner E."/>
            <person name="Javaid M."/>
            <person name="Lee S."/>
            <person name="Li M."/>
            <person name="Ming W."/>
            <person name="Munidasa M."/>
            <person name="Muniz J."/>
            <person name="Nguyen L."/>
            <person name="Hughes D."/>
            <person name="Osuji N."/>
            <person name="Pu L.-L."/>
            <person name="Puazo M."/>
            <person name="Qu C."/>
            <person name="Quiroz J."/>
            <person name="Raj R."/>
            <person name="Weissenberger G."/>
            <person name="Xin Y."/>
            <person name="Zou X."/>
            <person name="Han Y."/>
            <person name="Worley K."/>
            <person name="Muzny D."/>
            <person name="Gibbs R."/>
        </authorList>
    </citation>
    <scope>NUCLEOTIDE SEQUENCE</scope>
    <source>
        <strain evidence="2">Sampled in the wild</strain>
    </source>
</reference>
<reference evidence="2" key="1">
    <citation type="submission" date="2013-04" db="EMBL/GenBank/DDBJ databases">
        <authorList>
            <person name="Qu J."/>
            <person name="Murali S.C."/>
            <person name="Bandaranaike D."/>
            <person name="Bellair M."/>
            <person name="Blankenburg K."/>
            <person name="Chao H."/>
            <person name="Dinh H."/>
            <person name="Doddapaneni H."/>
            <person name="Downs B."/>
            <person name="Dugan-Rocha S."/>
            <person name="Elkadiri S."/>
            <person name="Gnanaolivu R.D."/>
            <person name="Hernandez B."/>
            <person name="Javaid M."/>
            <person name="Jayaseelan J.C."/>
            <person name="Lee S."/>
            <person name="Li M."/>
            <person name="Ming W."/>
            <person name="Munidasa M."/>
            <person name="Muniz J."/>
            <person name="Nguyen L."/>
            <person name="Ongeri F."/>
            <person name="Osuji N."/>
            <person name="Pu L.-L."/>
            <person name="Puazo M."/>
            <person name="Qu C."/>
            <person name="Quiroz J."/>
            <person name="Raj R."/>
            <person name="Weissenberger G."/>
            <person name="Xin Y."/>
            <person name="Zou X."/>
            <person name="Han Y."/>
            <person name="Richards S."/>
            <person name="Worley K."/>
            <person name="Muzny D."/>
            <person name="Gibbs R."/>
        </authorList>
    </citation>
    <scope>NUCLEOTIDE SEQUENCE</scope>
    <source>
        <strain evidence="2">Sampled in the wild</strain>
    </source>
</reference>
<dbReference type="AlphaFoldDB" id="A0A8K0JW28"/>
<evidence type="ECO:0000313" key="3">
    <source>
        <dbReference type="Proteomes" id="UP000792457"/>
    </source>
</evidence>
<organism evidence="2 3">
    <name type="scientific">Ladona fulva</name>
    <name type="common">Scarce chaser dragonfly</name>
    <name type="synonym">Libellula fulva</name>
    <dbReference type="NCBI Taxonomy" id="123851"/>
    <lineage>
        <taxon>Eukaryota</taxon>
        <taxon>Metazoa</taxon>
        <taxon>Ecdysozoa</taxon>
        <taxon>Arthropoda</taxon>
        <taxon>Hexapoda</taxon>
        <taxon>Insecta</taxon>
        <taxon>Pterygota</taxon>
        <taxon>Palaeoptera</taxon>
        <taxon>Odonata</taxon>
        <taxon>Epiprocta</taxon>
        <taxon>Anisoptera</taxon>
        <taxon>Libelluloidea</taxon>
        <taxon>Libellulidae</taxon>
        <taxon>Ladona</taxon>
    </lineage>
</organism>
<feature type="region of interest" description="Disordered" evidence="1">
    <location>
        <begin position="86"/>
        <end position="111"/>
    </location>
</feature>
<sequence length="216" mass="24036">RVFKRTRGCDEVEKGFLGIVGRVERRRSAVEERCGRGGRKPSRRGQSALRWTPSYAPHAPGFDPGDRLVTHTSLWALGYPRSACEGVENGEEEQDSFGPGARPPDLRRDMHLPAHRGTQYSIPGLPLRRGVHAIAPGVQLGSRPDAFHLQNGLHGTATDFLRLGLLRRMVPHKDLRTMPTDPRNGSEERVDIAIGRMYGRRKCGLPPGEAWRPAQD</sequence>
<comment type="caution">
    <text evidence="2">The sequence shown here is derived from an EMBL/GenBank/DDBJ whole genome shotgun (WGS) entry which is preliminary data.</text>
</comment>
<evidence type="ECO:0000313" key="2">
    <source>
        <dbReference type="EMBL" id="KAG8223404.1"/>
    </source>
</evidence>
<evidence type="ECO:0000256" key="1">
    <source>
        <dbReference type="SAM" id="MobiDB-lite"/>
    </source>
</evidence>
<name>A0A8K0JW28_LADFU</name>
<gene>
    <name evidence="2" type="ORF">J437_LFUL003677</name>
</gene>